<evidence type="ECO:0000256" key="2">
    <source>
        <dbReference type="ARBA" id="ARBA00022801"/>
    </source>
</evidence>
<gene>
    <name evidence="4" type="ORF">SAMN05216225_101234</name>
</gene>
<dbReference type="STRING" id="930117.SAMN05216225_101234"/>
<dbReference type="EMBL" id="FQVW01000012">
    <property type="protein sequence ID" value="SHG00935.1"/>
    <property type="molecule type" value="Genomic_DNA"/>
</dbReference>
<dbReference type="InterPro" id="IPR003736">
    <property type="entry name" value="PAAI_dom"/>
</dbReference>
<dbReference type="CDD" id="cd03443">
    <property type="entry name" value="PaaI_thioesterase"/>
    <property type="match status" value="1"/>
</dbReference>
<dbReference type="PANTHER" id="PTHR21660:SF1">
    <property type="entry name" value="ACYL-COENZYME A THIOESTERASE 13"/>
    <property type="match status" value="1"/>
</dbReference>
<dbReference type="NCBIfam" id="TIGR00369">
    <property type="entry name" value="unchar_dom_1"/>
    <property type="match status" value="1"/>
</dbReference>
<evidence type="ECO:0000259" key="3">
    <source>
        <dbReference type="Pfam" id="PF03061"/>
    </source>
</evidence>
<dbReference type="InterPro" id="IPR029069">
    <property type="entry name" value="HotDog_dom_sf"/>
</dbReference>
<dbReference type="Pfam" id="PF03061">
    <property type="entry name" value="4HBT"/>
    <property type="match status" value="1"/>
</dbReference>
<dbReference type="PANTHER" id="PTHR21660">
    <property type="entry name" value="THIOESTERASE SUPERFAMILY MEMBER-RELATED"/>
    <property type="match status" value="1"/>
</dbReference>
<dbReference type="OrthoDB" id="2735402at2"/>
<dbReference type="Gene3D" id="3.10.129.10">
    <property type="entry name" value="Hotdog Thioesterase"/>
    <property type="match status" value="1"/>
</dbReference>
<dbReference type="InterPro" id="IPR006683">
    <property type="entry name" value="Thioestr_dom"/>
</dbReference>
<reference evidence="4 5" key="1">
    <citation type="submission" date="2016-11" db="EMBL/GenBank/DDBJ databases">
        <authorList>
            <person name="Jaros S."/>
            <person name="Januszkiewicz K."/>
            <person name="Wedrychowicz H."/>
        </authorList>
    </citation>
    <scope>NUCLEOTIDE SEQUENCE [LARGE SCALE GENOMIC DNA]</scope>
    <source>
        <strain evidence="4 5">IBRC-M 10683</strain>
    </source>
</reference>
<dbReference type="GO" id="GO:0047617">
    <property type="term" value="F:fatty acyl-CoA hydrolase activity"/>
    <property type="evidence" value="ECO:0007669"/>
    <property type="project" value="InterPro"/>
</dbReference>
<feature type="domain" description="Thioesterase" evidence="3">
    <location>
        <begin position="53"/>
        <end position="125"/>
    </location>
</feature>
<keyword evidence="2" id="KW-0378">Hydrolase</keyword>
<dbReference type="SUPFAM" id="SSF54637">
    <property type="entry name" value="Thioesterase/thiol ester dehydrase-isomerase"/>
    <property type="match status" value="1"/>
</dbReference>
<evidence type="ECO:0000313" key="4">
    <source>
        <dbReference type="EMBL" id="SHG00935.1"/>
    </source>
</evidence>
<organism evidence="4 5">
    <name type="scientific">Ornithinibacillus halophilus</name>
    <dbReference type="NCBI Taxonomy" id="930117"/>
    <lineage>
        <taxon>Bacteria</taxon>
        <taxon>Bacillati</taxon>
        <taxon>Bacillota</taxon>
        <taxon>Bacilli</taxon>
        <taxon>Bacillales</taxon>
        <taxon>Bacillaceae</taxon>
        <taxon>Ornithinibacillus</taxon>
    </lineage>
</organism>
<dbReference type="Proteomes" id="UP000183988">
    <property type="component" value="Unassembled WGS sequence"/>
</dbReference>
<dbReference type="InterPro" id="IPR039298">
    <property type="entry name" value="ACOT13"/>
</dbReference>
<name>A0A1M5GAZ5_9BACI</name>
<evidence type="ECO:0000313" key="5">
    <source>
        <dbReference type="Proteomes" id="UP000183988"/>
    </source>
</evidence>
<sequence length="140" mass="15392">MVKKYKISDLQKVVTKEKEPPPCDDTMQITVQHNVDGIAEGVWEVDEKFINGMGIAMGGFLSSAADIMMAYAISSKLTDEQEFASIDLHTTFHRPTMVGEVRVVAKVEKMGRKLAYLVADLEQNGKKVASCVSSVLIIAK</sequence>
<evidence type="ECO:0000256" key="1">
    <source>
        <dbReference type="ARBA" id="ARBA00008324"/>
    </source>
</evidence>
<dbReference type="AlphaFoldDB" id="A0A1M5GAZ5"/>
<proteinExistence type="inferred from homology"/>
<comment type="similarity">
    <text evidence="1">Belongs to the thioesterase PaaI family.</text>
</comment>
<accession>A0A1M5GAZ5</accession>
<keyword evidence="5" id="KW-1185">Reference proteome</keyword>
<protein>
    <submittedName>
        <fullName evidence="4">Uncharacterized domain 1-containing protein</fullName>
    </submittedName>
</protein>
<dbReference type="RefSeq" id="WP_072889494.1">
    <property type="nucleotide sequence ID" value="NZ_FQVW01000012.1"/>
</dbReference>